<dbReference type="InterPro" id="IPR051532">
    <property type="entry name" value="Ester_Hydrolysis_Enzymes"/>
</dbReference>
<name>A0ABM8IEI5_9BACE</name>
<sequence>MKTQGKHFLVLLLLTASSLLHAQYKWENPLKQNFPVVRGQAWQDELKDSYARLPQRAQDKVRKPVWDLSRNSAGLSVAFYSNSPEIKVRYVVKGAFSIPHMPTTGVSGVDLYATDQNGRTRWCAAKYAFRDTVTYTYGGLSYETDPVKGYEYKLYLPLYNTVSWMEIGVPSNASLSFIPVSEEKPLVIYGTSIAQGACASRPGMAWGNIIERNLAHPVINLGFSGNGKLESELFDLLAEIDAKLYIIDCMPNLAGKEASVVVYDRTLQGVKKLREKNSAPILLVEHSGYTNEYSSKTTEASYRYPNAELRRAYEALVKEGIPEIYYLSKEEIGLSMDAMVEGVHPNDLGMQQYADSYIKKIKEILHEETGEIQTCIPCKQQRDSYDWNDRHNQVLKLNSQTAPDVVMIGNSITHYWAGEPVSNNQFGKKSWDDLFKGKKVRNLGFGWDKIENVLWRVYHGELDGFQAKRVFLLIGTNNLKFNTDEEIVAGLKFLTKAIKQKQPMAKLCVMGILPRKDQEMRIRKINEMLQEQLSKDITYIDLAPQLTQSDGTINSSLFRDGLHPNEKGYECIAKRLKEYLKF</sequence>
<evidence type="ECO:0000259" key="4">
    <source>
        <dbReference type="Pfam" id="PF14607"/>
    </source>
</evidence>
<feature type="signal peptide" evidence="1">
    <location>
        <begin position="1"/>
        <end position="22"/>
    </location>
</feature>
<dbReference type="Pfam" id="PF14606">
    <property type="entry name" value="Lipase_GDSL_3"/>
    <property type="match status" value="1"/>
</dbReference>
<dbReference type="EMBL" id="AP028055">
    <property type="protein sequence ID" value="BEG97819.1"/>
    <property type="molecule type" value="Genomic_DNA"/>
</dbReference>
<accession>A0ABM8IEI5</accession>
<dbReference type="InterPro" id="IPR013830">
    <property type="entry name" value="SGNH_hydro"/>
</dbReference>
<evidence type="ECO:0000259" key="2">
    <source>
        <dbReference type="Pfam" id="PF13472"/>
    </source>
</evidence>
<dbReference type="InterPro" id="IPR036514">
    <property type="entry name" value="SGNH_hydro_sf"/>
</dbReference>
<reference evidence="5 6" key="1">
    <citation type="submission" date="2023-04" db="EMBL/GenBank/DDBJ databases">
        <title>Draft genome sequence of acteroides sedimenti strain YN3PY1.</title>
        <authorList>
            <person name="Yoshida N."/>
        </authorList>
    </citation>
    <scope>NUCLEOTIDE SEQUENCE [LARGE SCALE GENOMIC DNA]</scope>
    <source>
        <strain evidence="5 6">YN3PY1</strain>
    </source>
</reference>
<dbReference type="Gene3D" id="3.40.50.1110">
    <property type="entry name" value="SGNH hydrolase"/>
    <property type="match status" value="2"/>
</dbReference>
<gene>
    <name evidence="5" type="ORF">BSYN_00840</name>
</gene>
<evidence type="ECO:0000313" key="6">
    <source>
        <dbReference type="Proteomes" id="UP001496674"/>
    </source>
</evidence>
<organism evidence="5 6">
    <name type="scientific">Bacteroides sedimenti</name>
    <dbReference type="NCBI Taxonomy" id="2136147"/>
    <lineage>
        <taxon>Bacteria</taxon>
        <taxon>Pseudomonadati</taxon>
        <taxon>Bacteroidota</taxon>
        <taxon>Bacteroidia</taxon>
        <taxon>Bacteroidales</taxon>
        <taxon>Bacteroidaceae</taxon>
        <taxon>Bacteroides</taxon>
    </lineage>
</organism>
<dbReference type="Pfam" id="PF13472">
    <property type="entry name" value="Lipase_GDSL_2"/>
    <property type="match status" value="1"/>
</dbReference>
<protein>
    <submittedName>
        <fullName evidence="5">Acetylhydrolase</fullName>
    </submittedName>
</protein>
<feature type="chain" id="PRO_5045431097" evidence="1">
    <location>
        <begin position="23"/>
        <end position="582"/>
    </location>
</feature>
<dbReference type="Proteomes" id="UP001496674">
    <property type="component" value="Chromosome"/>
</dbReference>
<dbReference type="SUPFAM" id="SSF52266">
    <property type="entry name" value="SGNH hydrolase"/>
    <property type="match status" value="2"/>
</dbReference>
<dbReference type="InterPro" id="IPR032740">
    <property type="entry name" value="GxDLY"/>
</dbReference>
<evidence type="ECO:0000256" key="1">
    <source>
        <dbReference type="SAM" id="SignalP"/>
    </source>
</evidence>
<keyword evidence="6" id="KW-1185">Reference proteome</keyword>
<feature type="domain" description="SGNH hydrolase-type esterase" evidence="2">
    <location>
        <begin position="408"/>
        <end position="570"/>
    </location>
</feature>
<dbReference type="Pfam" id="PF14607">
    <property type="entry name" value="GxDLY"/>
    <property type="match status" value="1"/>
</dbReference>
<dbReference type="RefSeq" id="WP_353332217.1">
    <property type="nucleotide sequence ID" value="NZ_AP028055.1"/>
</dbReference>
<keyword evidence="1" id="KW-0732">Signal</keyword>
<feature type="domain" description="SGNH hydrolase-type esterase N-terminal" evidence="4">
    <location>
        <begin position="24"/>
        <end position="174"/>
    </location>
</feature>
<evidence type="ECO:0000313" key="5">
    <source>
        <dbReference type="EMBL" id="BEG97819.1"/>
    </source>
</evidence>
<feature type="domain" description="SGNH hydrolase-type esterase" evidence="3">
    <location>
        <begin position="183"/>
        <end position="362"/>
    </location>
</feature>
<proteinExistence type="predicted"/>
<dbReference type="CDD" id="cd01844">
    <property type="entry name" value="SGNH_hydrolase_like_6"/>
    <property type="match status" value="1"/>
</dbReference>
<evidence type="ECO:0000259" key="3">
    <source>
        <dbReference type="Pfam" id="PF14606"/>
    </source>
</evidence>
<dbReference type="PANTHER" id="PTHR30383">
    <property type="entry name" value="THIOESTERASE 1/PROTEASE 1/LYSOPHOSPHOLIPASE L1"/>
    <property type="match status" value="1"/>
</dbReference>
<dbReference type="PANTHER" id="PTHR30383:SF5">
    <property type="entry name" value="SGNH HYDROLASE-TYPE ESTERASE DOMAIN-CONTAINING PROTEIN"/>
    <property type="match status" value="1"/>
</dbReference>
<dbReference type="Gene3D" id="2.60.120.260">
    <property type="entry name" value="Galactose-binding domain-like"/>
    <property type="match status" value="1"/>
</dbReference>